<dbReference type="OrthoDB" id="4179406at2759"/>
<evidence type="ECO:0000256" key="5">
    <source>
        <dbReference type="ARBA" id="ARBA00037900"/>
    </source>
</evidence>
<dbReference type="Proteomes" id="UP000186594">
    <property type="component" value="Unassembled WGS sequence"/>
</dbReference>
<dbReference type="InterPro" id="IPR036380">
    <property type="entry name" value="Isochorismatase-like_sf"/>
</dbReference>
<accession>A0A1U7LP43</accession>
<gene>
    <name evidence="9" type="ORF">NEOLI_001732</name>
</gene>
<comment type="pathway">
    <text evidence="5">Cofactor biosynthesis; nicotinate biosynthesis; nicotinate from nicotinamide: step 1/1.</text>
</comment>
<evidence type="ECO:0000256" key="1">
    <source>
        <dbReference type="ARBA" id="ARBA00006336"/>
    </source>
</evidence>
<evidence type="ECO:0000256" key="2">
    <source>
        <dbReference type="ARBA" id="ARBA00022642"/>
    </source>
</evidence>
<keyword evidence="10" id="KW-1185">Reference proteome</keyword>
<dbReference type="EC" id="3.5.1.19" evidence="6"/>
<sequence length="192" mass="20988">MSALLIVDVQNDFIDGSLAVPGAEGILAQINELILQRNWDLVVGSQDWHPLNHISFAETHGKQPFTEVSISGETRMLWPVHCVQGSKGAEISPLLDKNKVEGTHIEVDAYSAFDSTSHQLSSLLRQRNVSKLYICGLATDYCVRASALDAVTNGFETIVVTDCMRGVDERTSELALNEMSSAGVKLVKMNDI</sequence>
<reference evidence="9 10" key="1">
    <citation type="submission" date="2016-04" db="EMBL/GenBank/DDBJ databases">
        <title>Evolutionary innovation and constraint leading to complex multicellularity in the Ascomycota.</title>
        <authorList>
            <person name="Cisse O."/>
            <person name="Nguyen A."/>
            <person name="Hewitt D.A."/>
            <person name="Jedd G."/>
            <person name="Stajich J.E."/>
        </authorList>
    </citation>
    <scope>NUCLEOTIDE SEQUENCE [LARGE SCALE GENOMIC DNA]</scope>
    <source>
        <strain evidence="9 10">DAH-3</strain>
    </source>
</reference>
<dbReference type="CDD" id="cd01011">
    <property type="entry name" value="nicotinamidase"/>
    <property type="match status" value="1"/>
</dbReference>
<evidence type="ECO:0000256" key="3">
    <source>
        <dbReference type="ARBA" id="ARBA00022723"/>
    </source>
</evidence>
<dbReference type="InterPro" id="IPR052347">
    <property type="entry name" value="Isochorismatase_Nicotinamidase"/>
</dbReference>
<keyword evidence="3" id="KW-0479">Metal-binding</keyword>
<keyword evidence="2" id="KW-0662">Pyridine nucleotide biosynthesis</keyword>
<feature type="domain" description="Isochorismatase-like" evidence="8">
    <location>
        <begin position="2"/>
        <end position="189"/>
    </location>
</feature>
<evidence type="ECO:0000313" key="9">
    <source>
        <dbReference type="EMBL" id="OLL24425.1"/>
    </source>
</evidence>
<comment type="caution">
    <text evidence="9">The sequence shown here is derived from an EMBL/GenBank/DDBJ whole genome shotgun (WGS) entry which is preliminary data.</text>
</comment>
<evidence type="ECO:0000256" key="6">
    <source>
        <dbReference type="ARBA" id="ARBA00039017"/>
    </source>
</evidence>
<evidence type="ECO:0000313" key="10">
    <source>
        <dbReference type="Proteomes" id="UP000186594"/>
    </source>
</evidence>
<dbReference type="GO" id="GO:0019363">
    <property type="term" value="P:pyridine nucleotide biosynthetic process"/>
    <property type="evidence" value="ECO:0007669"/>
    <property type="project" value="UniProtKB-KW"/>
</dbReference>
<dbReference type="EMBL" id="LXFE01000826">
    <property type="protein sequence ID" value="OLL24425.1"/>
    <property type="molecule type" value="Genomic_DNA"/>
</dbReference>
<evidence type="ECO:0000256" key="7">
    <source>
        <dbReference type="ARBA" id="ARBA00043224"/>
    </source>
</evidence>
<dbReference type="AlphaFoldDB" id="A0A1U7LP43"/>
<comment type="similarity">
    <text evidence="1">Belongs to the isochorismatase family.</text>
</comment>
<evidence type="ECO:0000259" key="8">
    <source>
        <dbReference type="Pfam" id="PF00857"/>
    </source>
</evidence>
<name>A0A1U7LP43_NEOID</name>
<dbReference type="NCBIfam" id="NF008623">
    <property type="entry name" value="PRK11609.1"/>
    <property type="match status" value="1"/>
</dbReference>
<dbReference type="PANTHER" id="PTHR11080:SF2">
    <property type="entry name" value="LD05707P"/>
    <property type="match status" value="1"/>
</dbReference>
<evidence type="ECO:0000256" key="4">
    <source>
        <dbReference type="ARBA" id="ARBA00022801"/>
    </source>
</evidence>
<dbReference type="Gene3D" id="3.40.50.850">
    <property type="entry name" value="Isochorismatase-like"/>
    <property type="match status" value="1"/>
</dbReference>
<dbReference type="SUPFAM" id="SSF52499">
    <property type="entry name" value="Isochorismatase-like hydrolases"/>
    <property type="match status" value="1"/>
</dbReference>
<dbReference type="InterPro" id="IPR000868">
    <property type="entry name" value="Isochorismatase-like_dom"/>
</dbReference>
<protein>
    <recommendedName>
        <fullName evidence="6">nicotinamidase</fullName>
        <ecNumber evidence="6">3.5.1.19</ecNumber>
    </recommendedName>
    <alternativeName>
        <fullName evidence="7">Nicotinamide deamidase</fullName>
    </alternativeName>
</protein>
<dbReference type="PANTHER" id="PTHR11080">
    <property type="entry name" value="PYRAZINAMIDASE/NICOTINAMIDASE"/>
    <property type="match status" value="1"/>
</dbReference>
<dbReference type="GO" id="GO:0046872">
    <property type="term" value="F:metal ion binding"/>
    <property type="evidence" value="ECO:0007669"/>
    <property type="project" value="UniProtKB-KW"/>
</dbReference>
<dbReference type="Pfam" id="PF00857">
    <property type="entry name" value="Isochorismatase"/>
    <property type="match status" value="1"/>
</dbReference>
<proteinExistence type="inferred from homology"/>
<keyword evidence="4" id="KW-0378">Hydrolase</keyword>
<dbReference type="STRING" id="1198029.A0A1U7LP43"/>
<dbReference type="GO" id="GO:0008936">
    <property type="term" value="F:nicotinamidase activity"/>
    <property type="evidence" value="ECO:0007669"/>
    <property type="project" value="UniProtKB-EC"/>
</dbReference>
<organism evidence="9 10">
    <name type="scientific">Neolecta irregularis (strain DAH-3)</name>
    <dbReference type="NCBI Taxonomy" id="1198029"/>
    <lineage>
        <taxon>Eukaryota</taxon>
        <taxon>Fungi</taxon>
        <taxon>Dikarya</taxon>
        <taxon>Ascomycota</taxon>
        <taxon>Taphrinomycotina</taxon>
        <taxon>Neolectales</taxon>
        <taxon>Neolectaceae</taxon>
        <taxon>Neolecta</taxon>
    </lineage>
</organism>
<dbReference type="OMA" id="HPPNHTS"/>